<organism evidence="2 3">
    <name type="scientific">Peribacillus simplex</name>
    <dbReference type="NCBI Taxonomy" id="1478"/>
    <lineage>
        <taxon>Bacteria</taxon>
        <taxon>Bacillati</taxon>
        <taxon>Bacillota</taxon>
        <taxon>Bacilli</taxon>
        <taxon>Bacillales</taxon>
        <taxon>Bacillaceae</taxon>
        <taxon>Peribacillus</taxon>
    </lineage>
</organism>
<dbReference type="AlphaFoldDB" id="A0A120GPF2"/>
<name>A0A120GPF2_9BACI</name>
<protein>
    <recommendedName>
        <fullName evidence="4">P27 family phage terminase small subunit</fullName>
    </recommendedName>
</protein>
<keyword evidence="3" id="KW-1185">Reference proteome</keyword>
<proteinExistence type="predicted"/>
<feature type="region of interest" description="Disordered" evidence="1">
    <location>
        <begin position="108"/>
        <end position="127"/>
    </location>
</feature>
<dbReference type="EMBL" id="LNNH01000025">
    <property type="protein sequence ID" value="KWW17979.1"/>
    <property type="molecule type" value="Genomic_DNA"/>
</dbReference>
<feature type="compositionally biased region" description="Basic and acidic residues" evidence="1">
    <location>
        <begin position="117"/>
        <end position="127"/>
    </location>
</feature>
<dbReference type="Pfam" id="PF05119">
    <property type="entry name" value="Terminase_4"/>
    <property type="match status" value="1"/>
</dbReference>
<gene>
    <name evidence="2" type="ORF">AS888_20945</name>
</gene>
<dbReference type="Proteomes" id="UP000064189">
    <property type="component" value="Unassembled WGS sequence"/>
</dbReference>
<accession>A0A120GPF2</accession>
<evidence type="ECO:0000313" key="3">
    <source>
        <dbReference type="Proteomes" id="UP000064189"/>
    </source>
</evidence>
<reference evidence="2 3" key="1">
    <citation type="submission" date="2015-11" db="EMBL/GenBank/DDBJ databases">
        <title>Genome Sequence of Bacillus simplex strain VanAntwerpen2.</title>
        <authorList>
            <person name="Couger M.B."/>
        </authorList>
    </citation>
    <scope>NUCLEOTIDE SEQUENCE [LARGE SCALE GENOMIC DNA]</scope>
    <source>
        <strain evidence="2 3">VanAntwerpen02</strain>
    </source>
</reference>
<dbReference type="InterPro" id="IPR006448">
    <property type="entry name" value="Phage_term_ssu_P27"/>
</dbReference>
<evidence type="ECO:0000313" key="2">
    <source>
        <dbReference type="EMBL" id="KWW17979.1"/>
    </source>
</evidence>
<sequence length="127" mass="14600">MYKPKSGITRQLAKDLFKTLIDELRIDNNLSKRTIILVDNMVLLEQMKQDSIADVKKRGTVELFKNGSQEMYRDNKSVDKILKIIEQQRKLQAELKLTPASDRKVSDVIPIDGGEAEDSKGDDFERF</sequence>
<dbReference type="RefSeq" id="WP_061142620.1">
    <property type="nucleotide sequence ID" value="NZ_LNNH01000025.1"/>
</dbReference>
<comment type="caution">
    <text evidence="2">The sequence shown here is derived from an EMBL/GenBank/DDBJ whole genome shotgun (WGS) entry which is preliminary data.</text>
</comment>
<evidence type="ECO:0000256" key="1">
    <source>
        <dbReference type="SAM" id="MobiDB-lite"/>
    </source>
</evidence>
<evidence type="ECO:0008006" key="4">
    <source>
        <dbReference type="Google" id="ProtNLM"/>
    </source>
</evidence>